<dbReference type="PANTHER" id="PTHR13789:SF309">
    <property type="entry name" value="PUTATIVE (AFU_ORTHOLOGUE AFUA_6G14510)-RELATED"/>
    <property type="match status" value="1"/>
</dbReference>
<evidence type="ECO:0000259" key="3">
    <source>
        <dbReference type="Pfam" id="PF01494"/>
    </source>
</evidence>
<keyword evidence="1" id="KW-0560">Oxidoreductase</keyword>
<gene>
    <name evidence="4" type="ORF">IDM40_13155</name>
</gene>
<evidence type="ECO:0000313" key="4">
    <source>
        <dbReference type="EMBL" id="MBE2999649.1"/>
    </source>
</evidence>
<name>A0ABR9P737_9ACTN</name>
<feature type="domain" description="FAD-binding" evidence="3">
    <location>
        <begin position="2"/>
        <end position="332"/>
    </location>
</feature>
<dbReference type="GO" id="GO:0004497">
    <property type="term" value="F:monooxygenase activity"/>
    <property type="evidence" value="ECO:0007669"/>
    <property type="project" value="UniProtKB-KW"/>
</dbReference>
<dbReference type="Gene3D" id="3.50.50.60">
    <property type="entry name" value="FAD/NAD(P)-binding domain"/>
    <property type="match status" value="1"/>
</dbReference>
<dbReference type="EMBL" id="JADBGI010000010">
    <property type="protein sequence ID" value="MBE2999649.1"/>
    <property type="molecule type" value="Genomic_DNA"/>
</dbReference>
<keyword evidence="5" id="KW-1185">Reference proteome</keyword>
<comment type="caution">
    <text evidence="4">The sequence shown here is derived from an EMBL/GenBank/DDBJ whole genome shotgun (WGS) entry which is preliminary data.</text>
</comment>
<organism evidence="4 5">
    <name type="scientific">Nocardiopsis coralli</name>
    <dbReference type="NCBI Taxonomy" id="2772213"/>
    <lineage>
        <taxon>Bacteria</taxon>
        <taxon>Bacillati</taxon>
        <taxon>Actinomycetota</taxon>
        <taxon>Actinomycetes</taxon>
        <taxon>Streptosporangiales</taxon>
        <taxon>Nocardiopsidaceae</taxon>
        <taxon>Nocardiopsis</taxon>
    </lineage>
</organism>
<protein>
    <submittedName>
        <fullName evidence="4">FAD-dependent monooxygenase</fullName>
    </submittedName>
</protein>
<evidence type="ECO:0000256" key="1">
    <source>
        <dbReference type="ARBA" id="ARBA00023002"/>
    </source>
</evidence>
<dbReference type="InterPro" id="IPR050493">
    <property type="entry name" value="FAD-dep_Monooxygenase_BioMet"/>
</dbReference>
<evidence type="ECO:0000256" key="2">
    <source>
        <dbReference type="ARBA" id="ARBA00023033"/>
    </source>
</evidence>
<reference evidence="4 5" key="1">
    <citation type="submission" date="2020-09" db="EMBL/GenBank/DDBJ databases">
        <title>Diversity and distribution of actinomycetes associated with coral in the coast of Hainan.</title>
        <authorList>
            <person name="Li F."/>
        </authorList>
    </citation>
    <scope>NUCLEOTIDE SEQUENCE [LARGE SCALE GENOMIC DNA]</scope>
    <source>
        <strain evidence="4 5">HNM0947</strain>
    </source>
</reference>
<dbReference type="Proteomes" id="UP000806528">
    <property type="component" value="Unassembled WGS sequence"/>
</dbReference>
<dbReference type="RefSeq" id="WP_193122279.1">
    <property type="nucleotide sequence ID" value="NZ_JADBGI010000010.1"/>
</dbReference>
<proteinExistence type="predicted"/>
<evidence type="ECO:0000313" key="5">
    <source>
        <dbReference type="Proteomes" id="UP000806528"/>
    </source>
</evidence>
<accession>A0ABR9P737</accession>
<dbReference type="InterPro" id="IPR002938">
    <property type="entry name" value="FAD-bd"/>
</dbReference>
<dbReference type="SUPFAM" id="SSF51905">
    <property type="entry name" value="FAD/NAD(P)-binding domain"/>
    <property type="match status" value="1"/>
</dbReference>
<keyword evidence="2 4" id="KW-0503">Monooxygenase</keyword>
<dbReference type="Pfam" id="PF01494">
    <property type="entry name" value="FAD_binding_3"/>
    <property type="match status" value="1"/>
</dbReference>
<dbReference type="PANTHER" id="PTHR13789">
    <property type="entry name" value="MONOOXYGENASE"/>
    <property type="match status" value="1"/>
</dbReference>
<dbReference type="InterPro" id="IPR036188">
    <property type="entry name" value="FAD/NAD-bd_sf"/>
</dbReference>
<dbReference type="PRINTS" id="PR00420">
    <property type="entry name" value="RNGMNOXGNASE"/>
</dbReference>
<sequence length="385" mass="41234">MRVVVIGAGVGGLALAAGLVERGVQVEVHERDERLSGAGGVGLYPNGVAALNELGVEVDDLGRPIDVLETRDTKGRVTLGIDVALIAEHLGFTARTVPRRALLDRLSQDLPDGVLHFGRECTGVRLHADGTASAVFSDGTRSTGDVVVGADGPDSVVRTHLLGQEPPSMGRWASWQGLTTLDSPRAAGRVSSLTQGRQGTCGIMPAGHGLVQWWFDVRWRRDLPVTDDPAPVLRELFSAWTDPDVRSVLDQAESSDMTFAPHLNTRVQGAWGQDNTTLLGDAAHTFPPATAQGANQALEDAWALVTALSDSGARADAAWALRRYEEVRRRPAAVASFTSSLNGMQRIRLPRVPIRGLRELPENTATRWFGGYLSAVSNVLTGQRP</sequence>